<evidence type="ECO:0000256" key="1">
    <source>
        <dbReference type="ARBA" id="ARBA00004651"/>
    </source>
</evidence>
<keyword evidence="2" id="KW-1003">Cell membrane</keyword>
<keyword evidence="4 7" id="KW-1133">Transmembrane helix</keyword>
<dbReference type="AlphaFoldDB" id="A0AAX2ZC74"/>
<feature type="transmembrane region" description="Helical" evidence="7">
    <location>
        <begin position="408"/>
        <end position="432"/>
    </location>
</feature>
<evidence type="ECO:0000259" key="9">
    <source>
        <dbReference type="Pfam" id="PF12704"/>
    </source>
</evidence>
<sequence>MKINEYIKMGFSNLNKRKFRTFLTSFAVAIGVMLIITMVSLGKGVENLIIDLTSEFNSINTISLLPNKYEDLSAEVKINDEEDLSVEPNAKKITKSTLEALTKRKDIEDIVVSFETNATSIKLNDKKVSMFDISAIDTNYKFYSKLTEDSAKAKLNKKDIKVLLDGRFPKDNKSNEIVVTESLMKKLGYKKAKDIIGKDLEIISDRSISTLKEEPLTLKAKIVGVVNKDIDSGDTAKTTVAVANKINTFFYRDNNYTYEKVGASNVSVNVNSADNVKTVNTYINKKMGYMTMSMEDISQSVKSVFIVIKSVLAMGGIIVLFVASLGVINTMVMSIHERTRSIGVMKAVGASKKDIKNIFLVESGVIGFIGGLMGAIFSVINLQIIKLIASAFMSSKGVEDLSMLDTIFISPLTISLVTILSAVIITILAGLYPSSKAAKLDPIQSLKYE</sequence>
<name>A0AAX2ZC74_9FIRM</name>
<comment type="subcellular location">
    <subcellularLocation>
        <location evidence="1">Cell membrane</location>
        <topology evidence="1">Multi-pass membrane protein</topology>
    </subcellularLocation>
</comment>
<dbReference type="GO" id="GO:0022857">
    <property type="term" value="F:transmembrane transporter activity"/>
    <property type="evidence" value="ECO:0007669"/>
    <property type="project" value="TreeGrafter"/>
</dbReference>
<dbReference type="PANTHER" id="PTHR30572">
    <property type="entry name" value="MEMBRANE COMPONENT OF TRANSPORTER-RELATED"/>
    <property type="match status" value="1"/>
</dbReference>
<evidence type="ECO:0000256" key="5">
    <source>
        <dbReference type="ARBA" id="ARBA00023136"/>
    </source>
</evidence>
<evidence type="ECO:0000256" key="7">
    <source>
        <dbReference type="SAM" id="Phobius"/>
    </source>
</evidence>
<dbReference type="KEGG" id="tem:JW646_12120"/>
<keyword evidence="5 7" id="KW-0472">Membrane</keyword>
<accession>A0AAX2ZC74</accession>
<evidence type="ECO:0000313" key="10">
    <source>
        <dbReference type="EMBL" id="UEL46391.1"/>
    </source>
</evidence>
<proteinExistence type="inferred from homology"/>
<dbReference type="EMBL" id="CP081135">
    <property type="protein sequence ID" value="UEL46391.1"/>
    <property type="molecule type" value="Genomic_DNA"/>
</dbReference>
<evidence type="ECO:0000313" key="11">
    <source>
        <dbReference type="Proteomes" id="UP001198983"/>
    </source>
</evidence>
<evidence type="ECO:0000259" key="8">
    <source>
        <dbReference type="Pfam" id="PF02687"/>
    </source>
</evidence>
<dbReference type="PANTHER" id="PTHR30572:SF4">
    <property type="entry name" value="ABC TRANSPORTER PERMEASE YTRF"/>
    <property type="match status" value="1"/>
</dbReference>
<feature type="transmembrane region" description="Helical" evidence="7">
    <location>
        <begin position="311"/>
        <end position="336"/>
    </location>
</feature>
<dbReference type="RefSeq" id="WP_228415299.1">
    <property type="nucleotide sequence ID" value="NZ_CP081135.1"/>
</dbReference>
<evidence type="ECO:0000256" key="3">
    <source>
        <dbReference type="ARBA" id="ARBA00022692"/>
    </source>
</evidence>
<organism evidence="10 11">
    <name type="scientific">Terrisporobacter hibernicus</name>
    <dbReference type="NCBI Taxonomy" id="2813371"/>
    <lineage>
        <taxon>Bacteria</taxon>
        <taxon>Bacillati</taxon>
        <taxon>Bacillota</taxon>
        <taxon>Clostridia</taxon>
        <taxon>Peptostreptococcales</taxon>
        <taxon>Peptostreptococcaceae</taxon>
        <taxon>Terrisporobacter</taxon>
    </lineage>
</organism>
<evidence type="ECO:0000256" key="6">
    <source>
        <dbReference type="ARBA" id="ARBA00038076"/>
    </source>
</evidence>
<feature type="domain" description="MacB-like periplasmic core" evidence="9">
    <location>
        <begin position="21"/>
        <end position="284"/>
    </location>
</feature>
<dbReference type="InterPro" id="IPR050250">
    <property type="entry name" value="Macrolide_Exporter_MacB"/>
</dbReference>
<gene>
    <name evidence="10" type="ORF">JW646_12120</name>
</gene>
<evidence type="ECO:0000256" key="4">
    <source>
        <dbReference type="ARBA" id="ARBA00022989"/>
    </source>
</evidence>
<dbReference type="InterPro" id="IPR003838">
    <property type="entry name" value="ABC3_permease_C"/>
</dbReference>
<feature type="transmembrane region" description="Helical" evidence="7">
    <location>
        <begin position="357"/>
        <end position="388"/>
    </location>
</feature>
<dbReference type="GO" id="GO:0005886">
    <property type="term" value="C:plasma membrane"/>
    <property type="evidence" value="ECO:0007669"/>
    <property type="project" value="UniProtKB-SubCell"/>
</dbReference>
<dbReference type="InterPro" id="IPR025857">
    <property type="entry name" value="MacB_PCD"/>
</dbReference>
<feature type="domain" description="ABC3 transporter permease C-terminal" evidence="8">
    <location>
        <begin position="316"/>
        <end position="442"/>
    </location>
</feature>
<evidence type="ECO:0000256" key="2">
    <source>
        <dbReference type="ARBA" id="ARBA00022475"/>
    </source>
</evidence>
<comment type="similarity">
    <text evidence="6">Belongs to the ABC-4 integral membrane protein family.</text>
</comment>
<dbReference type="Proteomes" id="UP001198983">
    <property type="component" value="Chromosome"/>
</dbReference>
<keyword evidence="11" id="KW-1185">Reference proteome</keyword>
<protein>
    <submittedName>
        <fullName evidence="10">ABC transporter permease</fullName>
    </submittedName>
</protein>
<feature type="transmembrane region" description="Helical" evidence="7">
    <location>
        <begin position="21"/>
        <end position="41"/>
    </location>
</feature>
<dbReference type="Pfam" id="PF12704">
    <property type="entry name" value="MacB_PCD"/>
    <property type="match status" value="1"/>
</dbReference>
<reference evidence="10 11" key="1">
    <citation type="journal article" date="2023" name="Int. J. Syst. Evol. Microbiol.">
        <title>Terrisporobacter hibernicus sp. nov., isolated from bovine faeces in Northern Ireland.</title>
        <authorList>
            <person name="Mitchell M."/>
            <person name="Nguyen S.V."/>
            <person name="Connor M."/>
            <person name="Fairley D.J."/>
            <person name="Donoghue O."/>
            <person name="Marshall H."/>
            <person name="Koolman L."/>
            <person name="McMullan G."/>
            <person name="Schaffer K.E."/>
            <person name="McGrath J.W."/>
            <person name="Fanning S."/>
        </authorList>
    </citation>
    <scope>NUCLEOTIDE SEQUENCE [LARGE SCALE GENOMIC DNA]</scope>
    <source>
        <strain evidence="10 11">MCA3</strain>
    </source>
</reference>
<keyword evidence="3 7" id="KW-0812">Transmembrane</keyword>
<dbReference type="Pfam" id="PF02687">
    <property type="entry name" value="FtsX"/>
    <property type="match status" value="1"/>
</dbReference>